<comment type="caution">
    <text evidence="11">The sequence shown here is derived from an EMBL/GenBank/DDBJ whole genome shotgun (WGS) entry which is preliminary data.</text>
</comment>
<dbReference type="EMBL" id="JAKWFO010000001">
    <property type="protein sequence ID" value="KAI9639702.1"/>
    <property type="molecule type" value="Genomic_DNA"/>
</dbReference>
<evidence type="ECO:0000256" key="10">
    <source>
        <dbReference type="ARBA" id="ARBA00023136"/>
    </source>
</evidence>
<dbReference type="GO" id="GO:0033617">
    <property type="term" value="P:mitochondrial respiratory chain complex IV assembly"/>
    <property type="evidence" value="ECO:0007669"/>
    <property type="project" value="TreeGrafter"/>
</dbReference>
<dbReference type="PANTHER" id="PTHR17130:SF14">
    <property type="entry name" value="CYTOCHROME C OXIDASE ASSEMBLY PROTEIN COX16 HOMOLOG, MITOCHONDRIAL"/>
    <property type="match status" value="1"/>
</dbReference>
<dbReference type="Proteomes" id="UP001164286">
    <property type="component" value="Unassembled WGS sequence"/>
</dbReference>
<evidence type="ECO:0000256" key="9">
    <source>
        <dbReference type="ARBA" id="ARBA00023128"/>
    </source>
</evidence>
<keyword evidence="10" id="KW-0472">Membrane</keyword>
<gene>
    <name evidence="11" type="ORF">MKK02DRAFT_19226</name>
</gene>
<keyword evidence="12" id="KW-1185">Reference proteome</keyword>
<dbReference type="Pfam" id="PF14138">
    <property type="entry name" value="COX16"/>
    <property type="match status" value="1"/>
</dbReference>
<evidence type="ECO:0000256" key="4">
    <source>
        <dbReference type="ARBA" id="ARBA00015368"/>
    </source>
</evidence>
<comment type="similarity">
    <text evidence="3">Belongs to the COX16 family.</text>
</comment>
<comment type="function">
    <text evidence="1">Required for the assembly of the mitochondrial respiratory chain complex IV (CIV), also known as cytochrome c oxidase. May participate in merging the COX1 and COX2 assembly lines.</text>
</comment>
<evidence type="ECO:0000313" key="12">
    <source>
        <dbReference type="Proteomes" id="UP001164286"/>
    </source>
</evidence>
<evidence type="ECO:0000256" key="5">
    <source>
        <dbReference type="ARBA" id="ARBA00019222"/>
    </source>
</evidence>
<keyword evidence="6" id="KW-0812">Transmembrane</keyword>
<evidence type="ECO:0000256" key="6">
    <source>
        <dbReference type="ARBA" id="ARBA00022692"/>
    </source>
</evidence>
<dbReference type="PANTHER" id="PTHR17130">
    <property type="entry name" value="MITOCHONDRIAL OUTER MEMBRANE PROTEIN 25"/>
    <property type="match status" value="1"/>
</dbReference>
<evidence type="ECO:0000256" key="3">
    <source>
        <dbReference type="ARBA" id="ARBA00008370"/>
    </source>
</evidence>
<evidence type="ECO:0000256" key="7">
    <source>
        <dbReference type="ARBA" id="ARBA00022792"/>
    </source>
</evidence>
<name>A0AA38LXG6_9TREE</name>
<proteinExistence type="inferred from homology"/>
<dbReference type="InterPro" id="IPR020164">
    <property type="entry name" value="Cyt_c_Oxase_assmbl_COX16"/>
</dbReference>
<organism evidence="11 12">
    <name type="scientific">Dioszegia hungarica</name>
    <dbReference type="NCBI Taxonomy" id="4972"/>
    <lineage>
        <taxon>Eukaryota</taxon>
        <taxon>Fungi</taxon>
        <taxon>Dikarya</taxon>
        <taxon>Basidiomycota</taxon>
        <taxon>Agaricomycotina</taxon>
        <taxon>Tremellomycetes</taxon>
        <taxon>Tremellales</taxon>
        <taxon>Bulleribasidiaceae</taxon>
        <taxon>Dioszegia</taxon>
    </lineage>
</organism>
<protein>
    <recommendedName>
        <fullName evidence="4">Cytochrome c oxidase assembly protein COX16, mitochondrial</fullName>
    </recommendedName>
    <alternativeName>
        <fullName evidence="5">Cytochrome c oxidase assembly protein cox16, mitochondrial</fullName>
    </alternativeName>
</protein>
<dbReference type="AlphaFoldDB" id="A0AA38LXG6"/>
<keyword evidence="8" id="KW-1133">Transmembrane helix</keyword>
<evidence type="ECO:0000256" key="8">
    <source>
        <dbReference type="ARBA" id="ARBA00022989"/>
    </source>
</evidence>
<comment type="subcellular location">
    <subcellularLocation>
        <location evidence="2">Mitochondrion inner membrane</location>
        <topology evidence="2">Single-pass membrane protein</topology>
    </subcellularLocation>
</comment>
<evidence type="ECO:0000256" key="2">
    <source>
        <dbReference type="ARBA" id="ARBA00004434"/>
    </source>
</evidence>
<keyword evidence="9" id="KW-0496">Mitochondrion</keyword>
<accession>A0AA38LXG6</accession>
<evidence type="ECO:0000313" key="11">
    <source>
        <dbReference type="EMBL" id="KAI9639702.1"/>
    </source>
</evidence>
<evidence type="ECO:0000256" key="1">
    <source>
        <dbReference type="ARBA" id="ARBA00002490"/>
    </source>
</evidence>
<keyword evidence="7" id="KW-0999">Mitochondrion inner membrane</keyword>
<dbReference type="GO" id="GO:0005743">
    <property type="term" value="C:mitochondrial inner membrane"/>
    <property type="evidence" value="ECO:0007669"/>
    <property type="project" value="UniProtKB-SubCell"/>
</dbReference>
<sequence>MPTFASKPLNARPSAIANTVRRRPFLVFGLPFLSIVVASSFALEGFTRTRYDLRDQQVQTLSKEEELGMKQGRKKVDIKEEYYVSSVCTSHIWAVS</sequence>
<dbReference type="GeneID" id="77725262"/>
<reference evidence="11" key="1">
    <citation type="journal article" date="2022" name="G3 (Bethesda)">
        <title>High quality genome of the basidiomycete yeast Dioszegia hungarica PDD-24b-2 isolated from cloud water.</title>
        <authorList>
            <person name="Jarrige D."/>
            <person name="Haridas S."/>
            <person name="Bleykasten-Grosshans C."/>
            <person name="Joly M."/>
            <person name="Nadalig T."/>
            <person name="Sancelme M."/>
            <person name="Vuilleumier S."/>
            <person name="Grigoriev I.V."/>
            <person name="Amato P."/>
            <person name="Bringel F."/>
        </authorList>
    </citation>
    <scope>NUCLEOTIDE SEQUENCE</scope>
    <source>
        <strain evidence="11">PDD-24b-2</strain>
    </source>
</reference>
<dbReference type="RefSeq" id="XP_052949479.1">
    <property type="nucleotide sequence ID" value="XM_053086061.1"/>
</dbReference>